<evidence type="ECO:0000313" key="1">
    <source>
        <dbReference type="EMBL" id="MBE0344710.1"/>
    </source>
</evidence>
<keyword evidence="2" id="KW-1185">Reference proteome</keyword>
<gene>
    <name evidence="1" type="ORF">PPEP_a2350</name>
</gene>
<proteinExistence type="predicted"/>
<protein>
    <recommendedName>
        <fullName evidence="3">FHA domain-containing protein</fullName>
    </recommendedName>
</protein>
<name>A0A8I0MSX8_9GAMM</name>
<dbReference type="AlphaFoldDB" id="A0A8I0MSX8"/>
<organism evidence="1 2">
    <name type="scientific">Pseudoalteromonas peptidolytica F12-50-A1</name>
    <dbReference type="NCBI Taxonomy" id="1315280"/>
    <lineage>
        <taxon>Bacteria</taxon>
        <taxon>Pseudomonadati</taxon>
        <taxon>Pseudomonadota</taxon>
        <taxon>Gammaproteobacteria</taxon>
        <taxon>Alteromonadales</taxon>
        <taxon>Pseudoalteromonadaceae</taxon>
        <taxon>Pseudoalteromonas</taxon>
    </lineage>
</organism>
<dbReference type="RefSeq" id="WP_147388960.1">
    <property type="nucleotide sequence ID" value="NZ_AQHF01000017.1"/>
</dbReference>
<reference evidence="1 2" key="1">
    <citation type="submission" date="2015-06" db="EMBL/GenBank/DDBJ databases">
        <title>Genome sequence of Pseudoalteromonas peptidolytica.</title>
        <authorList>
            <person name="Xie B.-B."/>
            <person name="Rong J.-C."/>
            <person name="Qin Q.-L."/>
            <person name="Zhang Y.-Z."/>
        </authorList>
    </citation>
    <scope>NUCLEOTIDE SEQUENCE [LARGE SCALE GENOMIC DNA]</scope>
    <source>
        <strain evidence="1 2">F12-50-A1</strain>
    </source>
</reference>
<comment type="caution">
    <text evidence="1">The sequence shown here is derived from an EMBL/GenBank/DDBJ whole genome shotgun (WGS) entry which is preliminary data.</text>
</comment>
<evidence type="ECO:0000313" key="2">
    <source>
        <dbReference type="Proteomes" id="UP000660708"/>
    </source>
</evidence>
<accession>A0A8I0MSX8</accession>
<dbReference type="Proteomes" id="UP000660708">
    <property type="component" value="Unassembled WGS sequence"/>
</dbReference>
<dbReference type="EMBL" id="AQHF01000017">
    <property type="protein sequence ID" value="MBE0344710.1"/>
    <property type="molecule type" value="Genomic_DNA"/>
</dbReference>
<sequence length="270" mass="30815">MNAAMLQVTECPDDVRLLSRMATVSKSGVVLGASIECDLILPHAEQETQQHDIYARIEQEADSGQLRLYTEVEGVRLNGRPQITHSSSLLSDGDIIVVFGYTLLLSMQPELSAAPLTTEPKEEAFFDVIDEVEFDASNIFADLETELEQINTQTEQAEQAPFIEYQREHGNAVESESSVNNAAIEQKLDKLLEASRSPWQQQKQMLLMLDQVMDEFLKEFDPQLIEEMVGPPSRWSGKHWTAYKHYYTRKMNEGHFKRQFKALLIECMQK</sequence>
<evidence type="ECO:0008006" key="3">
    <source>
        <dbReference type="Google" id="ProtNLM"/>
    </source>
</evidence>